<dbReference type="RefSeq" id="WP_161170100.1">
    <property type="nucleotide sequence ID" value="NZ_WWSF01000001.1"/>
</dbReference>
<sequence length="170" mass="19901">MIVTDILFKAKCKDKDMWVEGFYFNMPDKTRHYEESWRKDIIPVGSYIASPSPDGLEIHEVDPITVCIWTGIEDWKGKKIWEHDILMCDGNPGELMEVVFGKFNLVTRPLFCPVIEEVTGWHCVRYPLGAMEEGRCKCPRILREGDTKFYRFEVIKNIFDDERCGKNEID</sequence>
<dbReference type="Proteomes" id="UP000449249">
    <property type="component" value="Unassembled WGS sequence"/>
</dbReference>
<proteinExistence type="predicted"/>
<comment type="caution">
    <text evidence="1">The sequence shown here is derived from an EMBL/GenBank/DDBJ whole genome shotgun (WGS) entry which is preliminary data.</text>
</comment>
<gene>
    <name evidence="1" type="ORF">GT576_02975</name>
</gene>
<accession>A0A6N9JTW2</accession>
<dbReference type="AlphaFoldDB" id="A0A6N9JTW2"/>
<dbReference type="SUPFAM" id="SSF159006">
    <property type="entry name" value="YopX-like"/>
    <property type="match status" value="1"/>
</dbReference>
<evidence type="ECO:0008006" key="3">
    <source>
        <dbReference type="Google" id="ProtNLM"/>
    </source>
</evidence>
<protein>
    <recommendedName>
        <fullName evidence="3">YopX protein</fullName>
    </recommendedName>
</protein>
<dbReference type="InterPro" id="IPR023385">
    <property type="entry name" value="YopX-like_C"/>
</dbReference>
<name>A0A6N9JTW2_9FIRM</name>
<organism evidence="1 2">
    <name type="scientific">Dorea longicatena</name>
    <dbReference type="NCBI Taxonomy" id="88431"/>
    <lineage>
        <taxon>Bacteria</taxon>
        <taxon>Bacillati</taxon>
        <taxon>Bacillota</taxon>
        <taxon>Clostridia</taxon>
        <taxon>Lachnospirales</taxon>
        <taxon>Lachnospiraceae</taxon>
        <taxon>Dorea</taxon>
    </lineage>
</organism>
<evidence type="ECO:0000313" key="1">
    <source>
        <dbReference type="EMBL" id="MZK09332.1"/>
    </source>
</evidence>
<evidence type="ECO:0000313" key="2">
    <source>
        <dbReference type="Proteomes" id="UP000449249"/>
    </source>
</evidence>
<dbReference type="EMBL" id="WWSH01000002">
    <property type="protein sequence ID" value="MZK09332.1"/>
    <property type="molecule type" value="Genomic_DNA"/>
</dbReference>
<reference evidence="1 2" key="1">
    <citation type="journal article" date="2019" name="Nat. Med.">
        <title>A library of human gut bacterial isolates paired with longitudinal multiomics data enables mechanistic microbiome research.</title>
        <authorList>
            <person name="Poyet M."/>
            <person name="Groussin M."/>
            <person name="Gibbons S.M."/>
            <person name="Avila-Pacheco J."/>
            <person name="Jiang X."/>
            <person name="Kearney S.M."/>
            <person name="Perrotta A.R."/>
            <person name="Berdy B."/>
            <person name="Zhao S."/>
            <person name="Lieberman T.D."/>
            <person name="Swanson P.K."/>
            <person name="Smith M."/>
            <person name="Roesemann S."/>
            <person name="Alexander J.E."/>
            <person name="Rich S.A."/>
            <person name="Livny J."/>
            <person name="Vlamakis H."/>
            <person name="Clish C."/>
            <person name="Bullock K."/>
            <person name="Deik A."/>
            <person name="Scott J."/>
            <person name="Pierce K.A."/>
            <person name="Xavier R.J."/>
            <person name="Alm E.J."/>
        </authorList>
    </citation>
    <scope>NUCLEOTIDE SEQUENCE [LARGE SCALE GENOMIC DNA]</scope>
    <source>
        <strain evidence="1 2">BIOML-A1</strain>
    </source>
</reference>
<dbReference type="Gene3D" id="2.30.30.290">
    <property type="entry name" value="YopX-like domains"/>
    <property type="match status" value="1"/>
</dbReference>